<keyword evidence="4" id="KW-1185">Reference proteome</keyword>
<comment type="caution">
    <text evidence="3">The sequence shown here is derived from an EMBL/GenBank/DDBJ whole genome shotgun (WGS) entry which is preliminary data.</text>
</comment>
<dbReference type="GO" id="GO:0016491">
    <property type="term" value="F:oxidoreductase activity"/>
    <property type="evidence" value="ECO:0007669"/>
    <property type="project" value="UniProtKB-KW"/>
</dbReference>
<dbReference type="RefSeq" id="WP_259623964.1">
    <property type="nucleotide sequence ID" value="NZ_JANYMP010000007.1"/>
</dbReference>
<dbReference type="PRINTS" id="PR00081">
    <property type="entry name" value="GDHRDH"/>
</dbReference>
<dbReference type="Pfam" id="PF00106">
    <property type="entry name" value="adh_short"/>
    <property type="match status" value="1"/>
</dbReference>
<dbReference type="PANTHER" id="PTHR43157:SF31">
    <property type="entry name" value="PHOSPHATIDYLINOSITOL-GLYCAN BIOSYNTHESIS CLASS F PROTEIN"/>
    <property type="match status" value="1"/>
</dbReference>
<dbReference type="PANTHER" id="PTHR43157">
    <property type="entry name" value="PHOSPHATIDYLINOSITOL-GLYCAN BIOSYNTHESIS CLASS F PROTEIN-RELATED"/>
    <property type="match status" value="1"/>
</dbReference>
<dbReference type="InterPro" id="IPR057326">
    <property type="entry name" value="KR_dom"/>
</dbReference>
<dbReference type="InterPro" id="IPR002347">
    <property type="entry name" value="SDR_fam"/>
</dbReference>
<feature type="domain" description="Ketoreductase" evidence="2">
    <location>
        <begin position="7"/>
        <end position="181"/>
    </location>
</feature>
<evidence type="ECO:0000259" key="2">
    <source>
        <dbReference type="SMART" id="SM00822"/>
    </source>
</evidence>
<dbReference type="Proteomes" id="UP001141259">
    <property type="component" value="Unassembled WGS sequence"/>
</dbReference>
<dbReference type="InterPro" id="IPR036291">
    <property type="entry name" value="NAD(P)-bd_dom_sf"/>
</dbReference>
<dbReference type="AlphaFoldDB" id="A0A9X2VKY7"/>
<keyword evidence="1" id="KW-0560">Oxidoreductase</keyword>
<dbReference type="Gene3D" id="3.40.50.720">
    <property type="entry name" value="NAD(P)-binding Rossmann-like Domain"/>
    <property type="match status" value="1"/>
</dbReference>
<reference evidence="3" key="1">
    <citation type="submission" date="2022-08" db="EMBL/GenBank/DDBJ databases">
        <authorList>
            <person name="Tistechok S."/>
            <person name="Samborskyy M."/>
            <person name="Roman I."/>
        </authorList>
    </citation>
    <scope>NUCLEOTIDE SEQUENCE</scope>
    <source>
        <strain evidence="3">DSM 103496</strain>
    </source>
</reference>
<protein>
    <submittedName>
        <fullName evidence="3">SDR family NAD(P)-dependent oxidoreductase</fullName>
    </submittedName>
</protein>
<dbReference type="EMBL" id="JANYMP010000007">
    <property type="protein sequence ID" value="MCS7478452.1"/>
    <property type="molecule type" value="Genomic_DNA"/>
</dbReference>
<proteinExistence type="predicted"/>
<evidence type="ECO:0000256" key="1">
    <source>
        <dbReference type="ARBA" id="ARBA00023002"/>
    </source>
</evidence>
<organism evidence="3 4">
    <name type="scientific">Umezawaea endophytica</name>
    <dbReference type="NCBI Taxonomy" id="1654476"/>
    <lineage>
        <taxon>Bacteria</taxon>
        <taxon>Bacillati</taxon>
        <taxon>Actinomycetota</taxon>
        <taxon>Actinomycetes</taxon>
        <taxon>Pseudonocardiales</taxon>
        <taxon>Pseudonocardiaceae</taxon>
        <taxon>Umezawaea</taxon>
    </lineage>
</organism>
<accession>A0A9X2VKY7</accession>
<name>A0A9X2VKY7_9PSEU</name>
<sequence length="272" mass="28192">MKDLTGKIVVITGASSGLGAEAARALHRLGARVVLVGRSPDRTAALAAELGVTGHTADFTRLADVRDLASRLLDTVPRVDVLAANAGGIPRDKALTADGIEPVLQANALGPWLLTRLLLPLLDGGRVVATSSRSHTGATLPAPDHLDRIALSANGLGPHQVYARAKLVGGVLLRELGRRHPGTTVADFHPGIMASNFGRYLGGLGAVLKVVASPVLDSPAQGARRLVDLVGSEEDVDGRYFVRGLPAEGSPLLADQALGGRLWALAERLVDG</sequence>
<gene>
    <name evidence="3" type="ORF">NZH93_16455</name>
</gene>
<dbReference type="SUPFAM" id="SSF51735">
    <property type="entry name" value="NAD(P)-binding Rossmann-fold domains"/>
    <property type="match status" value="1"/>
</dbReference>
<dbReference type="SMART" id="SM00822">
    <property type="entry name" value="PKS_KR"/>
    <property type="match status" value="1"/>
</dbReference>
<evidence type="ECO:0000313" key="4">
    <source>
        <dbReference type="Proteomes" id="UP001141259"/>
    </source>
</evidence>
<evidence type="ECO:0000313" key="3">
    <source>
        <dbReference type="EMBL" id="MCS7478452.1"/>
    </source>
</evidence>